<dbReference type="Proteomes" id="UP000298030">
    <property type="component" value="Unassembled WGS sequence"/>
</dbReference>
<dbReference type="AlphaFoldDB" id="A0A4Y7SM52"/>
<proteinExistence type="predicted"/>
<feature type="compositionally biased region" description="Basic and acidic residues" evidence="1">
    <location>
        <begin position="289"/>
        <end position="302"/>
    </location>
</feature>
<feature type="region of interest" description="Disordered" evidence="1">
    <location>
        <begin position="57"/>
        <end position="77"/>
    </location>
</feature>
<keyword evidence="3" id="KW-1185">Reference proteome</keyword>
<comment type="caution">
    <text evidence="2">The sequence shown here is derived from an EMBL/GenBank/DDBJ whole genome shotgun (WGS) entry which is preliminary data.</text>
</comment>
<name>A0A4Y7SM52_COPMI</name>
<sequence length="338" mass="36628">MPQQKKTRTLHPSYFRQGVVPISFTSPLRLSASSGIDKLNSPSLFEESPTLRLSKRASLHEGWPSTSQTASAAVTEPALPAQTVSDSGTVEAGPEGSDPPVWPRVGLDLNVSNGSVGLNLGVGPGMVVMGENGLGVSMQAERGFASEYCGMAGNLVNEEYLGSCHFLQYDPGNTAEATNMRVLTRLNQCFGHGITKTELRQILRLCKICRNLIVNAVGSIEKGRAGRDSGLLRPELTRGGRAPSFLQRFPPETGVDQALVPRITGLETYTAWEEQDNTGQAPAFCSRSSVERERNGRTKEGEISNAGQQRKIEGYRQGPNTTKRNGGRLWYTSETEKC</sequence>
<evidence type="ECO:0000256" key="1">
    <source>
        <dbReference type="SAM" id="MobiDB-lite"/>
    </source>
</evidence>
<reference evidence="2 3" key="1">
    <citation type="journal article" date="2019" name="Nat. Ecol. Evol.">
        <title>Megaphylogeny resolves global patterns of mushroom evolution.</title>
        <authorList>
            <person name="Varga T."/>
            <person name="Krizsan K."/>
            <person name="Foldi C."/>
            <person name="Dima B."/>
            <person name="Sanchez-Garcia M."/>
            <person name="Sanchez-Ramirez S."/>
            <person name="Szollosi G.J."/>
            <person name="Szarkandi J.G."/>
            <person name="Papp V."/>
            <person name="Albert L."/>
            <person name="Andreopoulos W."/>
            <person name="Angelini C."/>
            <person name="Antonin V."/>
            <person name="Barry K.W."/>
            <person name="Bougher N.L."/>
            <person name="Buchanan P."/>
            <person name="Buyck B."/>
            <person name="Bense V."/>
            <person name="Catcheside P."/>
            <person name="Chovatia M."/>
            <person name="Cooper J."/>
            <person name="Damon W."/>
            <person name="Desjardin D."/>
            <person name="Finy P."/>
            <person name="Geml J."/>
            <person name="Haridas S."/>
            <person name="Hughes K."/>
            <person name="Justo A."/>
            <person name="Karasinski D."/>
            <person name="Kautmanova I."/>
            <person name="Kiss B."/>
            <person name="Kocsube S."/>
            <person name="Kotiranta H."/>
            <person name="LaButti K.M."/>
            <person name="Lechner B.E."/>
            <person name="Liimatainen K."/>
            <person name="Lipzen A."/>
            <person name="Lukacs Z."/>
            <person name="Mihaltcheva S."/>
            <person name="Morgado L.N."/>
            <person name="Niskanen T."/>
            <person name="Noordeloos M.E."/>
            <person name="Ohm R.A."/>
            <person name="Ortiz-Santana B."/>
            <person name="Ovrebo C."/>
            <person name="Racz N."/>
            <person name="Riley R."/>
            <person name="Savchenko A."/>
            <person name="Shiryaev A."/>
            <person name="Soop K."/>
            <person name="Spirin V."/>
            <person name="Szebenyi C."/>
            <person name="Tomsovsky M."/>
            <person name="Tulloss R.E."/>
            <person name="Uehling J."/>
            <person name="Grigoriev I.V."/>
            <person name="Vagvolgyi C."/>
            <person name="Papp T."/>
            <person name="Martin F.M."/>
            <person name="Miettinen O."/>
            <person name="Hibbett D.S."/>
            <person name="Nagy L.G."/>
        </authorList>
    </citation>
    <scope>NUCLEOTIDE SEQUENCE [LARGE SCALE GENOMIC DNA]</scope>
    <source>
        <strain evidence="2 3">FP101781</strain>
    </source>
</reference>
<gene>
    <name evidence="2" type="ORF">FA13DRAFT_1715797</name>
</gene>
<organism evidence="2 3">
    <name type="scientific">Coprinellus micaceus</name>
    <name type="common">Glistening ink-cap mushroom</name>
    <name type="synonym">Coprinus micaceus</name>
    <dbReference type="NCBI Taxonomy" id="71717"/>
    <lineage>
        <taxon>Eukaryota</taxon>
        <taxon>Fungi</taxon>
        <taxon>Dikarya</taxon>
        <taxon>Basidiomycota</taxon>
        <taxon>Agaricomycotina</taxon>
        <taxon>Agaricomycetes</taxon>
        <taxon>Agaricomycetidae</taxon>
        <taxon>Agaricales</taxon>
        <taxon>Agaricineae</taxon>
        <taxon>Psathyrellaceae</taxon>
        <taxon>Coprinellus</taxon>
    </lineage>
</organism>
<dbReference type="EMBL" id="QPFP01000085">
    <property type="protein sequence ID" value="TEB22842.1"/>
    <property type="molecule type" value="Genomic_DNA"/>
</dbReference>
<protein>
    <submittedName>
        <fullName evidence="2">Uncharacterized protein</fullName>
    </submittedName>
</protein>
<evidence type="ECO:0000313" key="2">
    <source>
        <dbReference type="EMBL" id="TEB22842.1"/>
    </source>
</evidence>
<feature type="region of interest" description="Disordered" evidence="1">
    <location>
        <begin position="280"/>
        <end position="338"/>
    </location>
</feature>
<accession>A0A4Y7SM52</accession>
<evidence type="ECO:0000313" key="3">
    <source>
        <dbReference type="Proteomes" id="UP000298030"/>
    </source>
</evidence>